<proteinExistence type="predicted"/>
<gene>
    <name evidence="2" type="ORF">MGAL_10B005854</name>
</gene>
<dbReference type="Gene3D" id="3.80.10.10">
    <property type="entry name" value="Ribonuclease Inhibitor"/>
    <property type="match status" value="2"/>
</dbReference>
<dbReference type="InterPro" id="IPR032675">
    <property type="entry name" value="LRR_dom_sf"/>
</dbReference>
<dbReference type="Proteomes" id="UP000596742">
    <property type="component" value="Unassembled WGS sequence"/>
</dbReference>
<sequence length="345" mass="39734">MDINNIPLELLIKILSYIPQNDLYHAISQVCRHWKKLSILPDFWRTFNYAELSILSWSSAEQFREQYFKLEMENRVAHIRNIQTFIQELSINRFEFQEIQNSRSQIAFSDLKHLHITNEISGQLFKDILRKCPKLLAIDLQMYNTMIVSFDLFCGLNLKEIKLCLLLPASKTINNDLIFLTETNPNLEKLDLDVTVRYFLLDSGVHLELEDDTIRQILNQSRNLKTLALRNCSVSSKGFMSCGIILGLTEFTISNSYLFDDNGIECVTRNAKNLLVIEILECNNITDKSIASIAENCPRLLCLSIYHPLVGVQIRNESLMAIANACKNLKKNILAFSIEKSQYNG</sequence>
<dbReference type="InterPro" id="IPR036047">
    <property type="entry name" value="F-box-like_dom_sf"/>
</dbReference>
<evidence type="ECO:0000259" key="1">
    <source>
        <dbReference type="PROSITE" id="PS50181"/>
    </source>
</evidence>
<evidence type="ECO:0000313" key="3">
    <source>
        <dbReference type="Proteomes" id="UP000596742"/>
    </source>
</evidence>
<dbReference type="SUPFAM" id="SSF52047">
    <property type="entry name" value="RNI-like"/>
    <property type="match status" value="1"/>
</dbReference>
<dbReference type="OrthoDB" id="10257471at2759"/>
<name>A0A8B6FM94_MYTGA</name>
<feature type="domain" description="F-box" evidence="1">
    <location>
        <begin position="1"/>
        <end position="47"/>
    </location>
</feature>
<dbReference type="SMART" id="SM00256">
    <property type="entry name" value="FBOX"/>
    <property type="match status" value="1"/>
</dbReference>
<organism evidence="2 3">
    <name type="scientific">Mytilus galloprovincialis</name>
    <name type="common">Mediterranean mussel</name>
    <dbReference type="NCBI Taxonomy" id="29158"/>
    <lineage>
        <taxon>Eukaryota</taxon>
        <taxon>Metazoa</taxon>
        <taxon>Spiralia</taxon>
        <taxon>Lophotrochozoa</taxon>
        <taxon>Mollusca</taxon>
        <taxon>Bivalvia</taxon>
        <taxon>Autobranchia</taxon>
        <taxon>Pteriomorphia</taxon>
        <taxon>Mytilida</taxon>
        <taxon>Mytiloidea</taxon>
        <taxon>Mytilidae</taxon>
        <taxon>Mytilinae</taxon>
        <taxon>Mytilus</taxon>
    </lineage>
</organism>
<dbReference type="PROSITE" id="PS50181">
    <property type="entry name" value="FBOX"/>
    <property type="match status" value="1"/>
</dbReference>
<evidence type="ECO:0000313" key="2">
    <source>
        <dbReference type="EMBL" id="VDI51908.1"/>
    </source>
</evidence>
<dbReference type="SUPFAM" id="SSF81383">
    <property type="entry name" value="F-box domain"/>
    <property type="match status" value="1"/>
</dbReference>
<dbReference type="EMBL" id="UYJE01007118">
    <property type="protein sequence ID" value="VDI51908.1"/>
    <property type="molecule type" value="Genomic_DNA"/>
</dbReference>
<protein>
    <recommendedName>
        <fullName evidence="1">F-box domain-containing protein</fullName>
    </recommendedName>
</protein>
<keyword evidence="3" id="KW-1185">Reference proteome</keyword>
<dbReference type="Pfam" id="PF12937">
    <property type="entry name" value="F-box-like"/>
    <property type="match status" value="1"/>
</dbReference>
<accession>A0A8B6FM94</accession>
<dbReference type="PANTHER" id="PTHR38926:SF5">
    <property type="entry name" value="F-BOX AND LEUCINE-RICH REPEAT PROTEIN 6"/>
    <property type="match status" value="1"/>
</dbReference>
<reference evidence="2" key="1">
    <citation type="submission" date="2018-11" db="EMBL/GenBank/DDBJ databases">
        <authorList>
            <person name="Alioto T."/>
            <person name="Alioto T."/>
        </authorList>
    </citation>
    <scope>NUCLEOTIDE SEQUENCE</scope>
</reference>
<dbReference type="InterPro" id="IPR001810">
    <property type="entry name" value="F-box_dom"/>
</dbReference>
<comment type="caution">
    <text evidence="2">The sequence shown here is derived from an EMBL/GenBank/DDBJ whole genome shotgun (WGS) entry which is preliminary data.</text>
</comment>
<dbReference type="PANTHER" id="PTHR38926">
    <property type="entry name" value="F-BOX DOMAIN CONTAINING PROTEIN, EXPRESSED"/>
    <property type="match status" value="1"/>
</dbReference>
<dbReference type="AlphaFoldDB" id="A0A8B6FM94"/>